<keyword evidence="13" id="KW-1185">Reference proteome</keyword>
<dbReference type="InterPro" id="IPR001722">
    <property type="entry name" value="Glyco_hydro_7"/>
</dbReference>
<dbReference type="GO" id="GO:0016162">
    <property type="term" value="F:cellulose 1,4-beta-cellobiosidase activity"/>
    <property type="evidence" value="ECO:0007669"/>
    <property type="project" value="UniProtKB-EC"/>
</dbReference>
<accession>A0A9P6NLL8</accession>
<keyword evidence="7 9" id="KW-0326">Glycosidase</keyword>
<evidence type="ECO:0000313" key="12">
    <source>
        <dbReference type="EMBL" id="KAG0149340.1"/>
    </source>
</evidence>
<comment type="caution">
    <text evidence="12">The sequence shown here is derived from an EMBL/GenBank/DDBJ whole genome shotgun (WGS) entry which is preliminary data.</text>
</comment>
<dbReference type="Pfam" id="PF00840">
    <property type="entry name" value="Glyco_hydro_7"/>
    <property type="match status" value="1"/>
</dbReference>
<dbReference type="GO" id="GO:0030245">
    <property type="term" value="P:cellulose catabolic process"/>
    <property type="evidence" value="ECO:0007669"/>
    <property type="project" value="UniProtKB-KW"/>
</dbReference>
<dbReference type="PANTHER" id="PTHR33753:SF2">
    <property type="entry name" value="GLYCOSIDE HYDROLASE FAMILY 7 PROTEIN"/>
    <property type="match status" value="1"/>
</dbReference>
<feature type="chain" id="PRO_5040264216" description="Glucanase" evidence="11">
    <location>
        <begin position="19"/>
        <end position="460"/>
    </location>
</feature>
<proteinExistence type="inferred from homology"/>
<evidence type="ECO:0000256" key="2">
    <source>
        <dbReference type="ARBA" id="ARBA00006044"/>
    </source>
</evidence>
<evidence type="ECO:0000256" key="11">
    <source>
        <dbReference type="SAM" id="SignalP"/>
    </source>
</evidence>
<feature type="signal peptide" evidence="11">
    <location>
        <begin position="1"/>
        <end position="18"/>
    </location>
</feature>
<name>A0A9P6NLL8_9BASI</name>
<evidence type="ECO:0000313" key="13">
    <source>
        <dbReference type="Proteomes" id="UP000886653"/>
    </source>
</evidence>
<dbReference type="PANTHER" id="PTHR33753">
    <property type="entry name" value="1,4-BETA-D-GLUCAN CELLOBIOHYDROLASE B"/>
    <property type="match status" value="1"/>
</dbReference>
<dbReference type="PRINTS" id="PR00734">
    <property type="entry name" value="GLHYDRLASE7"/>
</dbReference>
<feature type="compositionally biased region" description="Polar residues" evidence="10">
    <location>
        <begin position="438"/>
        <end position="452"/>
    </location>
</feature>
<evidence type="ECO:0000256" key="7">
    <source>
        <dbReference type="ARBA" id="ARBA00023295"/>
    </source>
</evidence>
<reference evidence="12" key="1">
    <citation type="submission" date="2013-11" db="EMBL/GenBank/DDBJ databases">
        <title>Genome sequence of the fusiform rust pathogen reveals effectors for host alternation and coevolution with pine.</title>
        <authorList>
            <consortium name="DOE Joint Genome Institute"/>
            <person name="Smith K."/>
            <person name="Pendleton A."/>
            <person name="Kubisiak T."/>
            <person name="Anderson C."/>
            <person name="Salamov A."/>
            <person name="Aerts A."/>
            <person name="Riley R."/>
            <person name="Clum A."/>
            <person name="Lindquist E."/>
            <person name="Ence D."/>
            <person name="Campbell M."/>
            <person name="Kronenberg Z."/>
            <person name="Feau N."/>
            <person name="Dhillon B."/>
            <person name="Hamelin R."/>
            <person name="Burleigh J."/>
            <person name="Smith J."/>
            <person name="Yandell M."/>
            <person name="Nelson C."/>
            <person name="Grigoriev I."/>
            <person name="Davis J."/>
        </authorList>
    </citation>
    <scope>NUCLEOTIDE SEQUENCE</scope>
    <source>
        <strain evidence="12">G11</strain>
    </source>
</reference>
<comment type="catalytic activity">
    <reaction evidence="1">
        <text>Hydrolysis of (1-&gt;4)-beta-D-glucosidic linkages in cellulose and cellotetraose, releasing cellobiose from the non-reducing ends of the chains.</text>
        <dbReference type="EC" id="3.2.1.91"/>
    </reaction>
</comment>
<gene>
    <name evidence="12" type="ORF">CROQUDRAFT_89151</name>
</gene>
<dbReference type="EMBL" id="MU167228">
    <property type="protein sequence ID" value="KAG0149340.1"/>
    <property type="molecule type" value="Genomic_DNA"/>
</dbReference>
<evidence type="ECO:0000256" key="4">
    <source>
        <dbReference type="ARBA" id="ARBA00022801"/>
    </source>
</evidence>
<evidence type="ECO:0000256" key="10">
    <source>
        <dbReference type="SAM" id="MobiDB-lite"/>
    </source>
</evidence>
<sequence>MRLSLAAILLSLSGFSRPQQIGHLVSEDRPKIYIHNCTKAGGCTKTVKHVTVDANWRPFHDVNGKKPCLSKAGKWDPVLCPDELACAKNCALEGVDYARDIGVNSTGEALNLKLVTNGALGKNVGSRLYLLDRDGKYVMLKLKNQEFSFEIDVSELPCGVNGALYLSAMDADGGASSNNKAASSYGTGYCDAQCPHAVKFLGGKVNMQNWTSTGPGTGNGRLGSCCTELDIWEANTMSQAFTLHPCKTKGPTQCTDKACSSLCDGSGCDFASYRLGAHDFYGPHKTIDTTKKFSVVTQFITHDGTSSGSLVEIRRLYVQNGRVIQNSKTKLGSLKPFDSITKEFCKATRAFFNETNVFQEDGGMARMGAALERGMVLTFSLWDDHSDQPMLWLDGQPDNRGTCTAQGSNVTKTEEENPGTSVKFSNIRVGDLNTTFPFASSATGRASKSKPSLTAHGRRN</sequence>
<keyword evidence="4 9" id="KW-0378">Hydrolase</keyword>
<dbReference type="Proteomes" id="UP000886653">
    <property type="component" value="Unassembled WGS sequence"/>
</dbReference>
<evidence type="ECO:0000256" key="6">
    <source>
        <dbReference type="ARBA" id="ARBA00023277"/>
    </source>
</evidence>
<evidence type="ECO:0000256" key="1">
    <source>
        <dbReference type="ARBA" id="ARBA00001641"/>
    </source>
</evidence>
<keyword evidence="3 11" id="KW-0732">Signal</keyword>
<comment type="similarity">
    <text evidence="2 9">Belongs to the glycosyl hydrolase 7 (cellulase C) family.</text>
</comment>
<dbReference type="SUPFAM" id="SSF49899">
    <property type="entry name" value="Concanavalin A-like lectins/glucanases"/>
    <property type="match status" value="1"/>
</dbReference>
<organism evidence="12 13">
    <name type="scientific">Cronartium quercuum f. sp. fusiforme G11</name>
    <dbReference type="NCBI Taxonomy" id="708437"/>
    <lineage>
        <taxon>Eukaryota</taxon>
        <taxon>Fungi</taxon>
        <taxon>Dikarya</taxon>
        <taxon>Basidiomycota</taxon>
        <taxon>Pucciniomycotina</taxon>
        <taxon>Pucciniomycetes</taxon>
        <taxon>Pucciniales</taxon>
        <taxon>Coleosporiaceae</taxon>
        <taxon>Cronartium</taxon>
    </lineage>
</organism>
<dbReference type="Gene3D" id="2.70.100.10">
    <property type="entry name" value="Glycoside hydrolase, family 7, domain"/>
    <property type="match status" value="1"/>
</dbReference>
<dbReference type="InterPro" id="IPR013320">
    <property type="entry name" value="ConA-like_dom_sf"/>
</dbReference>
<keyword evidence="8 9" id="KW-0624">Polysaccharide degradation</keyword>
<dbReference type="AlphaFoldDB" id="A0A9P6NLL8"/>
<evidence type="ECO:0000256" key="3">
    <source>
        <dbReference type="ARBA" id="ARBA00022729"/>
    </source>
</evidence>
<keyword evidence="5 9" id="KW-0136">Cellulose degradation</keyword>
<dbReference type="InterPro" id="IPR037019">
    <property type="entry name" value="Glyco_hydro_7_sf"/>
</dbReference>
<feature type="region of interest" description="Disordered" evidence="10">
    <location>
        <begin position="438"/>
        <end position="460"/>
    </location>
</feature>
<dbReference type="OrthoDB" id="412382at2759"/>
<evidence type="ECO:0000256" key="8">
    <source>
        <dbReference type="ARBA" id="ARBA00023326"/>
    </source>
</evidence>
<keyword evidence="6" id="KW-0119">Carbohydrate metabolism</keyword>
<evidence type="ECO:0000256" key="5">
    <source>
        <dbReference type="ARBA" id="ARBA00023001"/>
    </source>
</evidence>
<dbReference type="CDD" id="cd07999">
    <property type="entry name" value="GH7_CBH_EG"/>
    <property type="match status" value="1"/>
</dbReference>
<protein>
    <recommendedName>
        <fullName evidence="9">Glucanase</fullName>
        <ecNumber evidence="9">3.2.1.-</ecNumber>
    </recommendedName>
</protein>
<dbReference type="EC" id="3.2.1.-" evidence="9"/>
<evidence type="ECO:0000256" key="9">
    <source>
        <dbReference type="RuleBase" id="RU361164"/>
    </source>
</evidence>